<dbReference type="RefSeq" id="WP_163816361.1">
    <property type="nucleotide sequence ID" value="NZ_JAAGOB010000002.1"/>
</dbReference>
<accession>A0A6N9YHN3</accession>
<dbReference type="SUPFAM" id="SSF160904">
    <property type="entry name" value="Jann2411-like"/>
    <property type="match status" value="1"/>
</dbReference>
<sequence length="190" mass="20721">MDVMTGEPLAVDLLNTRAQTSDGEVDALDSAEDFSAWLTAQGGRIRWVPAPLTRSGLDEIRALREHIRSAIDAARHGVAPGQATLDAITAAAREAPSYLGLKLDADAVVAIRHRDGEGLARFLAELAEAAAELITGQDVGRLRECEGPQCRMLFLPSHPRRRWCSPALCGNRVRVARYYQRHKTSGQPTE</sequence>
<dbReference type="EMBL" id="JAAGOB010000002">
    <property type="protein sequence ID" value="NED94503.1"/>
    <property type="molecule type" value="Genomic_DNA"/>
</dbReference>
<proteinExistence type="predicted"/>
<dbReference type="InterPro" id="IPR010852">
    <property type="entry name" value="ABATE"/>
</dbReference>
<dbReference type="InterPro" id="IPR021005">
    <property type="entry name" value="Znf_CGNR"/>
</dbReference>
<evidence type="ECO:0000313" key="2">
    <source>
        <dbReference type="EMBL" id="NED94503.1"/>
    </source>
</evidence>
<dbReference type="Pfam" id="PF07336">
    <property type="entry name" value="ABATE"/>
    <property type="match status" value="1"/>
</dbReference>
<comment type="caution">
    <text evidence="2">The sequence shown here is derived from an EMBL/GenBank/DDBJ whole genome shotgun (WGS) entry which is preliminary data.</text>
</comment>
<dbReference type="InterPro" id="IPR023286">
    <property type="entry name" value="ABATE_dom_sf"/>
</dbReference>
<dbReference type="PANTHER" id="PTHR35525:SF3">
    <property type="entry name" value="BLL6575 PROTEIN"/>
    <property type="match status" value="1"/>
</dbReference>
<dbReference type="Pfam" id="PF11706">
    <property type="entry name" value="zf-CGNR"/>
    <property type="match status" value="1"/>
</dbReference>
<evidence type="ECO:0000259" key="1">
    <source>
        <dbReference type="Pfam" id="PF11706"/>
    </source>
</evidence>
<dbReference type="PANTHER" id="PTHR35525">
    <property type="entry name" value="BLL6575 PROTEIN"/>
    <property type="match status" value="1"/>
</dbReference>
<feature type="domain" description="Zinc finger CGNR" evidence="1">
    <location>
        <begin position="141"/>
        <end position="182"/>
    </location>
</feature>
<reference evidence="2 3" key="1">
    <citation type="submission" date="2020-02" db="EMBL/GenBank/DDBJ databases">
        <authorList>
            <person name="Li X.-J."/>
            <person name="Feng X.-M."/>
        </authorList>
    </citation>
    <scope>NUCLEOTIDE SEQUENCE [LARGE SCALE GENOMIC DNA]</scope>
    <source>
        <strain evidence="2 3">CGMCC 4.7225</strain>
    </source>
</reference>
<dbReference type="Proteomes" id="UP000469185">
    <property type="component" value="Unassembled WGS sequence"/>
</dbReference>
<dbReference type="AlphaFoldDB" id="A0A6N9YHN3"/>
<evidence type="ECO:0000313" key="3">
    <source>
        <dbReference type="Proteomes" id="UP000469185"/>
    </source>
</evidence>
<name>A0A6N9YHN3_9ACTN</name>
<dbReference type="Gene3D" id="1.10.3300.10">
    <property type="entry name" value="Jann2411-like domain"/>
    <property type="match status" value="1"/>
</dbReference>
<organism evidence="2 3">
    <name type="scientific">Phytoactinopolyspora alkaliphila</name>
    <dbReference type="NCBI Taxonomy" id="1783498"/>
    <lineage>
        <taxon>Bacteria</taxon>
        <taxon>Bacillati</taxon>
        <taxon>Actinomycetota</taxon>
        <taxon>Actinomycetes</taxon>
        <taxon>Jiangellales</taxon>
        <taxon>Jiangellaceae</taxon>
        <taxon>Phytoactinopolyspora</taxon>
    </lineage>
</organism>
<keyword evidence="3" id="KW-1185">Reference proteome</keyword>
<gene>
    <name evidence="2" type="ORF">G1H11_04180</name>
</gene>
<protein>
    <recommendedName>
        <fullName evidence="1">Zinc finger CGNR domain-containing protein</fullName>
    </recommendedName>
</protein>